<dbReference type="AlphaFoldDB" id="A0A8H7T612"/>
<keyword evidence="2" id="KW-1185">Reference proteome</keyword>
<dbReference type="OrthoDB" id="3554435at2759"/>
<reference evidence="1" key="1">
    <citation type="submission" date="2021-02" db="EMBL/GenBank/DDBJ databases">
        <title>Genome sequence Cadophora malorum strain M34.</title>
        <authorList>
            <person name="Stefanovic E."/>
            <person name="Vu D."/>
            <person name="Scully C."/>
            <person name="Dijksterhuis J."/>
            <person name="Roader J."/>
            <person name="Houbraken J."/>
        </authorList>
    </citation>
    <scope>NUCLEOTIDE SEQUENCE</scope>
    <source>
        <strain evidence="1">M34</strain>
    </source>
</reference>
<proteinExistence type="predicted"/>
<evidence type="ECO:0000313" key="2">
    <source>
        <dbReference type="Proteomes" id="UP000664132"/>
    </source>
</evidence>
<dbReference type="EMBL" id="JAFJYH010000345">
    <property type="protein sequence ID" value="KAG4412911.1"/>
    <property type="molecule type" value="Genomic_DNA"/>
</dbReference>
<gene>
    <name evidence="1" type="ORF">IFR04_013954</name>
</gene>
<protein>
    <submittedName>
        <fullName evidence="1">Uncharacterized protein</fullName>
    </submittedName>
</protein>
<comment type="caution">
    <text evidence="1">The sequence shown here is derived from an EMBL/GenBank/DDBJ whole genome shotgun (WGS) entry which is preliminary data.</text>
</comment>
<organism evidence="1 2">
    <name type="scientific">Cadophora malorum</name>
    <dbReference type="NCBI Taxonomy" id="108018"/>
    <lineage>
        <taxon>Eukaryota</taxon>
        <taxon>Fungi</taxon>
        <taxon>Dikarya</taxon>
        <taxon>Ascomycota</taxon>
        <taxon>Pezizomycotina</taxon>
        <taxon>Leotiomycetes</taxon>
        <taxon>Helotiales</taxon>
        <taxon>Ploettnerulaceae</taxon>
        <taxon>Cadophora</taxon>
    </lineage>
</organism>
<dbReference type="Proteomes" id="UP000664132">
    <property type="component" value="Unassembled WGS sequence"/>
</dbReference>
<accession>A0A8H7T612</accession>
<name>A0A8H7T612_9HELO</name>
<evidence type="ECO:0000313" key="1">
    <source>
        <dbReference type="EMBL" id="KAG4412911.1"/>
    </source>
</evidence>
<sequence>MPDFSIEDFHAANQLVSNILASTRTAPKKYLDLQANLQSLRQLLKELELQAKNPFSILRQRCQDRRREWMGIVDSVGNTLCDIQDNMKRASMSAWARWFRYGRKRASLKTLKQELRLEVSDVERFVRSLGLSPLGRQEPVLGRMERLLLEEAREERTGERSMAVLAAHETNDPVVWREVSRILMRSGVAEEELWKHDARLKQLLHWVVKNEPDITAVLEMQDVDFEKKDSGRRYSQKA</sequence>